<evidence type="ECO:0000256" key="2">
    <source>
        <dbReference type="SAM" id="Phobius"/>
    </source>
</evidence>
<evidence type="ECO:0000256" key="1">
    <source>
        <dbReference type="SAM" id="MobiDB-lite"/>
    </source>
</evidence>
<organism evidence="3 4">
    <name type="scientific">Alteromonas australica</name>
    <dbReference type="NCBI Taxonomy" id="589873"/>
    <lineage>
        <taxon>Bacteria</taxon>
        <taxon>Pseudomonadati</taxon>
        <taxon>Pseudomonadota</taxon>
        <taxon>Gammaproteobacteria</taxon>
        <taxon>Alteromonadales</taxon>
        <taxon>Alteromonadaceae</taxon>
        <taxon>Alteromonas/Salinimonas group</taxon>
        <taxon>Alteromonas</taxon>
    </lineage>
</organism>
<dbReference type="AlphaFoldDB" id="A0A350P705"/>
<evidence type="ECO:0008006" key="5">
    <source>
        <dbReference type="Google" id="ProtNLM"/>
    </source>
</evidence>
<name>A0A350P705_9ALTE</name>
<sequence length="108" mass="11946">MAAKKLQEGSEYAEYDSDGDGVVTDEELQTSRELQELRLRHERADAHRAMSWFALWGMLLYPSLVVASELFGLNQAASILGDMAAVYFVSVAGILAAFFGAQAWSNRK</sequence>
<evidence type="ECO:0000313" key="4">
    <source>
        <dbReference type="Proteomes" id="UP000263517"/>
    </source>
</evidence>
<evidence type="ECO:0000313" key="3">
    <source>
        <dbReference type="EMBL" id="HAW77072.1"/>
    </source>
</evidence>
<feature type="transmembrane region" description="Helical" evidence="2">
    <location>
        <begin position="84"/>
        <end position="104"/>
    </location>
</feature>
<keyword evidence="2" id="KW-1133">Transmembrane helix</keyword>
<feature type="region of interest" description="Disordered" evidence="1">
    <location>
        <begin position="1"/>
        <end position="22"/>
    </location>
</feature>
<protein>
    <recommendedName>
        <fullName evidence="5">EF-hand domain-containing protein</fullName>
    </recommendedName>
</protein>
<reference evidence="3 4" key="1">
    <citation type="journal article" date="2018" name="Nat. Biotechnol.">
        <title>A standardized bacterial taxonomy based on genome phylogeny substantially revises the tree of life.</title>
        <authorList>
            <person name="Parks D.H."/>
            <person name="Chuvochina M."/>
            <person name="Waite D.W."/>
            <person name="Rinke C."/>
            <person name="Skarshewski A."/>
            <person name="Chaumeil P.A."/>
            <person name="Hugenholtz P."/>
        </authorList>
    </citation>
    <scope>NUCLEOTIDE SEQUENCE [LARGE SCALE GENOMIC DNA]</scope>
    <source>
        <strain evidence="3">UBA11978</strain>
    </source>
</reference>
<feature type="compositionally biased region" description="Acidic residues" evidence="1">
    <location>
        <begin position="11"/>
        <end position="22"/>
    </location>
</feature>
<gene>
    <name evidence="3" type="ORF">DCW74_15215</name>
</gene>
<keyword evidence="2" id="KW-0472">Membrane</keyword>
<feature type="transmembrane region" description="Helical" evidence="2">
    <location>
        <begin position="49"/>
        <end position="72"/>
    </location>
</feature>
<dbReference type="EMBL" id="DNAN01000534">
    <property type="protein sequence ID" value="HAW77072.1"/>
    <property type="molecule type" value="Genomic_DNA"/>
</dbReference>
<comment type="caution">
    <text evidence="3">The sequence shown here is derived from an EMBL/GenBank/DDBJ whole genome shotgun (WGS) entry which is preliminary data.</text>
</comment>
<keyword evidence="2" id="KW-0812">Transmembrane</keyword>
<dbReference type="PROSITE" id="PS00018">
    <property type="entry name" value="EF_HAND_1"/>
    <property type="match status" value="1"/>
</dbReference>
<proteinExistence type="predicted"/>
<accession>A0A350P705</accession>
<dbReference type="InterPro" id="IPR018247">
    <property type="entry name" value="EF_Hand_1_Ca_BS"/>
</dbReference>
<dbReference type="Proteomes" id="UP000263517">
    <property type="component" value="Unassembled WGS sequence"/>
</dbReference>